<dbReference type="AlphaFoldDB" id="A0A9R0J537"/>
<proteinExistence type="predicted"/>
<keyword evidence="1" id="KW-1185">Reference proteome</keyword>
<dbReference type="OrthoDB" id="695890at2759"/>
<name>A0A9R0J537_SPIOL</name>
<evidence type="ECO:0000313" key="2">
    <source>
        <dbReference type="RefSeq" id="XP_021860180.1"/>
    </source>
</evidence>
<dbReference type="RefSeq" id="XP_021860180.1">
    <property type="nucleotide sequence ID" value="XM_022004488.2"/>
</dbReference>
<dbReference type="KEGG" id="soe:110799259"/>
<evidence type="ECO:0000313" key="1">
    <source>
        <dbReference type="Proteomes" id="UP000813463"/>
    </source>
</evidence>
<dbReference type="PANTHER" id="PTHR33564:SF11">
    <property type="entry name" value="OS06G0604600 PROTEIN"/>
    <property type="match status" value="1"/>
</dbReference>
<reference evidence="1" key="1">
    <citation type="journal article" date="2021" name="Nat. Commun.">
        <title>Genomic analyses provide insights into spinach domestication and the genetic basis of agronomic traits.</title>
        <authorList>
            <person name="Cai X."/>
            <person name="Sun X."/>
            <person name="Xu C."/>
            <person name="Sun H."/>
            <person name="Wang X."/>
            <person name="Ge C."/>
            <person name="Zhang Z."/>
            <person name="Wang Q."/>
            <person name="Fei Z."/>
            <person name="Jiao C."/>
            <person name="Wang Q."/>
        </authorList>
    </citation>
    <scope>NUCLEOTIDE SEQUENCE [LARGE SCALE GENOMIC DNA]</scope>
    <source>
        <strain evidence="1">cv. Varoflay</strain>
    </source>
</reference>
<sequence length="123" mass="13939">MSSILCSQGVFLATAMAAGTVILLAIKLQKSPSSQFQVNQIPILRPCLSSGEKRGEKKKKRVRFAEDVVDPRGDNEEFRRQHSNNILRKINKVENRGLMPANRAALYKGIIRDRVIHRVTYSY</sequence>
<dbReference type="Proteomes" id="UP000813463">
    <property type="component" value="Chromosome 2"/>
</dbReference>
<dbReference type="PANTHER" id="PTHR33564">
    <property type="entry name" value="TRANSMEMBRANE PROTEIN"/>
    <property type="match status" value="1"/>
</dbReference>
<dbReference type="GeneID" id="110799259"/>
<protein>
    <submittedName>
        <fullName evidence="2">Uncharacterized protein</fullName>
    </submittedName>
</protein>
<accession>A0A9R0J537</accession>
<gene>
    <name evidence="2" type="primary">LOC110799259</name>
</gene>
<reference evidence="2" key="2">
    <citation type="submission" date="2025-08" db="UniProtKB">
        <authorList>
            <consortium name="RefSeq"/>
        </authorList>
    </citation>
    <scope>IDENTIFICATION</scope>
    <source>
        <tissue evidence="2">Leaf</tissue>
    </source>
</reference>
<organism evidence="1 2">
    <name type="scientific">Spinacia oleracea</name>
    <name type="common">Spinach</name>
    <dbReference type="NCBI Taxonomy" id="3562"/>
    <lineage>
        <taxon>Eukaryota</taxon>
        <taxon>Viridiplantae</taxon>
        <taxon>Streptophyta</taxon>
        <taxon>Embryophyta</taxon>
        <taxon>Tracheophyta</taxon>
        <taxon>Spermatophyta</taxon>
        <taxon>Magnoliopsida</taxon>
        <taxon>eudicotyledons</taxon>
        <taxon>Gunneridae</taxon>
        <taxon>Pentapetalae</taxon>
        <taxon>Caryophyllales</taxon>
        <taxon>Chenopodiaceae</taxon>
        <taxon>Chenopodioideae</taxon>
        <taxon>Anserineae</taxon>
        <taxon>Spinacia</taxon>
    </lineage>
</organism>